<dbReference type="EMBL" id="WIXP02000014">
    <property type="protein sequence ID" value="KAF6200015.1"/>
    <property type="molecule type" value="Genomic_DNA"/>
</dbReference>
<comment type="subcellular location">
    <subcellularLocation>
        <location evidence="1">Membrane</location>
        <topology evidence="1">Multi-pass membrane protein</topology>
    </subcellularLocation>
</comment>
<sequence length="543" mass="59714">MTTAKVTKVPPDGGWGWLVLFGSSIVNMFTRAIEPSFGLLFRDLLLELKVETTGAAVVMGTLDSVINFSGLFVGPLMKTMSYRKVALLGSALTFTAYLCTVTANSMPHLIISFGIIGGMGFGFANASTFVGLNSYFDKKKAQAVGLAMAGTATGFMVMPQIVSYLLLHYQFRGTLAIMAALSLNTFVGASLFQPVKWHMKTVDPKTGKEEKALLDDPSATIQEEDEEEDGNLKDVITETEVKRIASSALGLPKLSNSNLRRQGSLVANFKPLDLAASQRKISQVASSASLRRRPSMMSHVSLLDFAGSTMHIDYQDDDRGLEMKSGHHTTNKKHPGWLSRIVKIMDLNLLKDKIYLNILYGISITYVSEFSWKLILPFFMYNLGYDLPQTATALSVMSVADILARVVMPPILDRLTYSRRTTMMFFLVLLAVCRSAVAIQTETVPLMVALIIHGFVRGVTLIGFPLVLSEYANQDNFPAVLGLSMVAKGIFIAVVAPIFGWARDYTQSYAYSLHFQSLMIVSCVIAWGLEYLLVEKKVDETTS</sequence>
<dbReference type="Gene3D" id="1.20.1250.20">
    <property type="entry name" value="MFS general substrate transporter like domains"/>
    <property type="match status" value="1"/>
</dbReference>
<protein>
    <recommendedName>
        <fullName evidence="2">Major facilitator superfamily (MFS) profile domain-containing protein</fullName>
    </recommendedName>
</protein>
<dbReference type="GO" id="GO:0016020">
    <property type="term" value="C:membrane"/>
    <property type="evidence" value="ECO:0007669"/>
    <property type="project" value="UniProtKB-SubCell"/>
</dbReference>
<reference evidence="3" key="1">
    <citation type="journal article" date="2021" name="Mol. Ecol. Resour.">
        <title>Apolygus lucorum genome provides insights into omnivorousness and mesophyll feeding.</title>
        <authorList>
            <person name="Liu Y."/>
            <person name="Liu H."/>
            <person name="Wang H."/>
            <person name="Huang T."/>
            <person name="Liu B."/>
            <person name="Yang B."/>
            <person name="Yin L."/>
            <person name="Li B."/>
            <person name="Zhang Y."/>
            <person name="Zhang S."/>
            <person name="Jiang F."/>
            <person name="Zhang X."/>
            <person name="Ren Y."/>
            <person name="Wang B."/>
            <person name="Wang S."/>
            <person name="Lu Y."/>
            <person name="Wu K."/>
            <person name="Fan W."/>
            <person name="Wang G."/>
        </authorList>
    </citation>
    <scope>NUCLEOTIDE SEQUENCE</scope>
    <source>
        <strain evidence="3">12Hb</strain>
    </source>
</reference>
<evidence type="ECO:0000313" key="3">
    <source>
        <dbReference type="EMBL" id="KAF6200015.1"/>
    </source>
</evidence>
<feature type="domain" description="Major facilitator superfamily (MFS) profile" evidence="2">
    <location>
        <begin position="349"/>
        <end position="543"/>
    </location>
</feature>
<evidence type="ECO:0000259" key="2">
    <source>
        <dbReference type="PROSITE" id="PS50850"/>
    </source>
</evidence>
<dbReference type="PANTHER" id="PTHR11360:SF163">
    <property type="entry name" value="MONOCARBOXYLATE TRANSPORTER 9-LIKE PROTEIN"/>
    <property type="match status" value="1"/>
</dbReference>
<dbReference type="InterPro" id="IPR011701">
    <property type="entry name" value="MFS"/>
</dbReference>
<comment type="caution">
    <text evidence="3">The sequence shown here is derived from an EMBL/GenBank/DDBJ whole genome shotgun (WGS) entry which is preliminary data.</text>
</comment>
<evidence type="ECO:0000256" key="1">
    <source>
        <dbReference type="ARBA" id="ARBA00004141"/>
    </source>
</evidence>
<dbReference type="InterPro" id="IPR050327">
    <property type="entry name" value="Proton-linked_MCT"/>
</dbReference>
<dbReference type="PANTHER" id="PTHR11360">
    <property type="entry name" value="MONOCARBOXYLATE TRANSPORTER"/>
    <property type="match status" value="1"/>
</dbReference>
<dbReference type="InterPro" id="IPR036259">
    <property type="entry name" value="MFS_trans_sf"/>
</dbReference>
<proteinExistence type="predicted"/>
<organism evidence="3 4">
    <name type="scientific">Apolygus lucorum</name>
    <name type="common">Small green plant bug</name>
    <name type="synonym">Lygocoris lucorum</name>
    <dbReference type="NCBI Taxonomy" id="248454"/>
    <lineage>
        <taxon>Eukaryota</taxon>
        <taxon>Metazoa</taxon>
        <taxon>Ecdysozoa</taxon>
        <taxon>Arthropoda</taxon>
        <taxon>Hexapoda</taxon>
        <taxon>Insecta</taxon>
        <taxon>Pterygota</taxon>
        <taxon>Neoptera</taxon>
        <taxon>Paraneoptera</taxon>
        <taxon>Hemiptera</taxon>
        <taxon>Heteroptera</taxon>
        <taxon>Panheteroptera</taxon>
        <taxon>Cimicomorpha</taxon>
        <taxon>Miridae</taxon>
        <taxon>Mirini</taxon>
        <taxon>Apolygus</taxon>
    </lineage>
</organism>
<dbReference type="Proteomes" id="UP000466442">
    <property type="component" value="Unassembled WGS sequence"/>
</dbReference>
<dbReference type="GO" id="GO:0008028">
    <property type="term" value="F:monocarboxylic acid transmembrane transporter activity"/>
    <property type="evidence" value="ECO:0007669"/>
    <property type="project" value="TreeGrafter"/>
</dbReference>
<dbReference type="OrthoDB" id="6349241at2759"/>
<dbReference type="AlphaFoldDB" id="A0A6A4IZR6"/>
<name>A0A6A4IZR6_APOLU</name>
<keyword evidence="4" id="KW-1185">Reference proteome</keyword>
<dbReference type="PROSITE" id="PS50850">
    <property type="entry name" value="MFS"/>
    <property type="match status" value="1"/>
</dbReference>
<dbReference type="SUPFAM" id="SSF103473">
    <property type="entry name" value="MFS general substrate transporter"/>
    <property type="match status" value="1"/>
</dbReference>
<gene>
    <name evidence="3" type="ORF">GE061_006314</name>
</gene>
<dbReference type="InterPro" id="IPR020846">
    <property type="entry name" value="MFS_dom"/>
</dbReference>
<accession>A0A6A4IZR6</accession>
<evidence type="ECO:0000313" key="4">
    <source>
        <dbReference type="Proteomes" id="UP000466442"/>
    </source>
</evidence>
<dbReference type="Pfam" id="PF07690">
    <property type="entry name" value="MFS_1"/>
    <property type="match status" value="2"/>
</dbReference>